<dbReference type="InterPro" id="IPR029058">
    <property type="entry name" value="AB_hydrolase_fold"/>
</dbReference>
<comment type="similarity">
    <text evidence="1">Belongs to the thioesterase family.</text>
</comment>
<sequence>MNKIILYCLPYAGGSSVIYSKWRQYLNPNIELRPIELSGRGKRFSEPLYENIQDAVEDVFNKIKDEIQENQFMLFGHSMGGLITYELAQYIRKSNLRSPLHAFVSGRGAPNLIRPNEKMYSKMDSEKFRKEVLNLGGTPPEFFNHPELLDLFLPILKNDFRIVETYKCDDQVDPLNIDMTVLLGKDDDLTIDKNETWREYTTGKCNIIDIDGGHFFINEQTIKIIEIINNVSVSIHKEKMMRFA</sequence>
<keyword evidence="4" id="KW-1185">Reference proteome</keyword>
<dbReference type="SUPFAM" id="SSF53474">
    <property type="entry name" value="alpha/beta-Hydrolases"/>
    <property type="match status" value="1"/>
</dbReference>
<evidence type="ECO:0000313" key="4">
    <source>
        <dbReference type="Proteomes" id="UP000817854"/>
    </source>
</evidence>
<name>A0ABX0IVT7_9FLAO</name>
<reference evidence="3 4" key="3">
    <citation type="submission" date="2020-02" db="EMBL/GenBank/DDBJ databases">
        <title>Flavobacterium profundi sp. nov., isolated from a deep-sea seamount.</title>
        <authorList>
            <person name="Zhang D.-C."/>
        </authorList>
    </citation>
    <scope>NUCLEOTIDE SEQUENCE [LARGE SCALE GENOMIC DNA]</scope>
    <source>
        <strain evidence="3 4">EC11</strain>
    </source>
</reference>
<dbReference type="Gene3D" id="3.40.50.1820">
    <property type="entry name" value="alpha/beta hydrolase"/>
    <property type="match status" value="1"/>
</dbReference>
<evidence type="ECO:0000256" key="1">
    <source>
        <dbReference type="ARBA" id="ARBA00007169"/>
    </source>
</evidence>
<dbReference type="PANTHER" id="PTHR11487:SF0">
    <property type="entry name" value="S-ACYL FATTY ACID SYNTHASE THIOESTERASE, MEDIUM CHAIN"/>
    <property type="match status" value="1"/>
</dbReference>
<proteinExistence type="inferred from homology"/>
<dbReference type="Pfam" id="PF00975">
    <property type="entry name" value="Thioesterase"/>
    <property type="match status" value="1"/>
</dbReference>
<accession>A0ABX0IVT7</accession>
<dbReference type="EMBL" id="VEVQ02000005">
    <property type="protein sequence ID" value="NHN25905.1"/>
    <property type="molecule type" value="Genomic_DNA"/>
</dbReference>
<gene>
    <name evidence="3" type="ORF">FIA58_009485</name>
</gene>
<reference evidence="3 4" key="2">
    <citation type="submission" date="2019-05" db="EMBL/GenBank/DDBJ databases">
        <authorList>
            <person name="Lianzixin W."/>
        </authorList>
    </citation>
    <scope>NUCLEOTIDE SEQUENCE [LARGE SCALE GENOMIC DNA]</scope>
    <source>
        <strain evidence="3 4">EC11</strain>
    </source>
</reference>
<dbReference type="Proteomes" id="UP000817854">
    <property type="component" value="Unassembled WGS sequence"/>
</dbReference>
<dbReference type="InterPro" id="IPR012223">
    <property type="entry name" value="TEII"/>
</dbReference>
<dbReference type="RefSeq" id="WP_140962242.1">
    <property type="nucleotide sequence ID" value="NZ_VEVQ02000005.1"/>
</dbReference>
<reference evidence="4" key="1">
    <citation type="submission" date="2019-05" db="EMBL/GenBank/DDBJ databases">
        <title>Flavobacterium profundi sp. nov., isolated from a deep-sea seamount.</title>
        <authorList>
            <person name="Zhang D.-C."/>
        </authorList>
    </citation>
    <scope>NUCLEOTIDE SEQUENCE [LARGE SCALE GENOMIC DNA]</scope>
    <source>
        <strain evidence="4">EC11</strain>
    </source>
</reference>
<dbReference type="InterPro" id="IPR001031">
    <property type="entry name" value="Thioesterase"/>
</dbReference>
<evidence type="ECO:0000313" key="3">
    <source>
        <dbReference type="EMBL" id="NHN25905.1"/>
    </source>
</evidence>
<evidence type="ECO:0000259" key="2">
    <source>
        <dbReference type="Pfam" id="PF00975"/>
    </source>
</evidence>
<dbReference type="PANTHER" id="PTHR11487">
    <property type="entry name" value="THIOESTERASE"/>
    <property type="match status" value="1"/>
</dbReference>
<feature type="domain" description="Thioesterase" evidence="2">
    <location>
        <begin position="5"/>
        <end position="229"/>
    </location>
</feature>
<protein>
    <submittedName>
        <fullName evidence="3">Thioesterase</fullName>
    </submittedName>
</protein>
<comment type="caution">
    <text evidence="3">The sequence shown here is derived from an EMBL/GenBank/DDBJ whole genome shotgun (WGS) entry which is preliminary data.</text>
</comment>
<organism evidence="3 4">
    <name type="scientific">Flavobacterium jejuense</name>
    <dbReference type="NCBI Taxonomy" id="1544455"/>
    <lineage>
        <taxon>Bacteria</taxon>
        <taxon>Pseudomonadati</taxon>
        <taxon>Bacteroidota</taxon>
        <taxon>Flavobacteriia</taxon>
        <taxon>Flavobacteriales</taxon>
        <taxon>Flavobacteriaceae</taxon>
        <taxon>Flavobacterium</taxon>
    </lineage>
</organism>